<dbReference type="GO" id="GO:0006310">
    <property type="term" value="P:DNA recombination"/>
    <property type="evidence" value="ECO:0007669"/>
    <property type="project" value="UniProtKB-KW"/>
</dbReference>
<accession>A0A085WFB8</accession>
<dbReference type="Proteomes" id="UP000028725">
    <property type="component" value="Unassembled WGS sequence"/>
</dbReference>
<dbReference type="SUPFAM" id="SSF56349">
    <property type="entry name" value="DNA breaking-rejoining enzymes"/>
    <property type="match status" value="1"/>
</dbReference>
<proteinExistence type="predicted"/>
<reference evidence="3 4" key="1">
    <citation type="submission" date="2014-04" db="EMBL/GenBank/DDBJ databases">
        <title>Genome assembly of Hyalangium minutum DSM 14724.</title>
        <authorList>
            <person name="Sharma G."/>
            <person name="Subramanian S."/>
        </authorList>
    </citation>
    <scope>NUCLEOTIDE SEQUENCE [LARGE SCALE GENOMIC DNA]</scope>
    <source>
        <strain evidence="3 4">DSM 14724</strain>
    </source>
</reference>
<evidence type="ECO:0000313" key="4">
    <source>
        <dbReference type="Proteomes" id="UP000028725"/>
    </source>
</evidence>
<evidence type="ECO:0000256" key="1">
    <source>
        <dbReference type="ARBA" id="ARBA00023172"/>
    </source>
</evidence>
<keyword evidence="1" id="KW-0233">DNA recombination</keyword>
<organism evidence="3 4">
    <name type="scientific">Hyalangium minutum</name>
    <dbReference type="NCBI Taxonomy" id="394096"/>
    <lineage>
        <taxon>Bacteria</taxon>
        <taxon>Pseudomonadati</taxon>
        <taxon>Myxococcota</taxon>
        <taxon>Myxococcia</taxon>
        <taxon>Myxococcales</taxon>
        <taxon>Cystobacterineae</taxon>
        <taxon>Archangiaceae</taxon>
        <taxon>Hyalangium</taxon>
    </lineage>
</organism>
<protein>
    <submittedName>
        <fullName evidence="3">Phage integrase</fullName>
    </submittedName>
</protein>
<dbReference type="EMBL" id="JMCB01000010">
    <property type="protein sequence ID" value="KFE66381.1"/>
    <property type="molecule type" value="Genomic_DNA"/>
</dbReference>
<dbReference type="GO" id="GO:0015074">
    <property type="term" value="P:DNA integration"/>
    <property type="evidence" value="ECO:0007669"/>
    <property type="project" value="InterPro"/>
</dbReference>
<sequence length="60" mass="6461">MALKAVQELLGHATIDMTMRYAHLSPDVKRDAVHVLDTPSPARVHTGHMTPETPAAGTLC</sequence>
<dbReference type="PATRIC" id="fig|394096.3.peg.5201"/>
<dbReference type="Gene3D" id="1.10.443.10">
    <property type="entry name" value="Intergrase catalytic core"/>
    <property type="match status" value="1"/>
</dbReference>
<dbReference type="InterPro" id="IPR011010">
    <property type="entry name" value="DNA_brk_join_enz"/>
</dbReference>
<keyword evidence="4" id="KW-1185">Reference proteome</keyword>
<comment type="caution">
    <text evidence="3">The sequence shown here is derived from an EMBL/GenBank/DDBJ whole genome shotgun (WGS) entry which is preliminary data.</text>
</comment>
<dbReference type="InterPro" id="IPR013762">
    <property type="entry name" value="Integrase-like_cat_sf"/>
</dbReference>
<feature type="region of interest" description="Disordered" evidence="2">
    <location>
        <begin position="39"/>
        <end position="60"/>
    </location>
</feature>
<evidence type="ECO:0000313" key="3">
    <source>
        <dbReference type="EMBL" id="KFE66381.1"/>
    </source>
</evidence>
<dbReference type="STRING" id="394096.DB31_0854"/>
<gene>
    <name evidence="3" type="ORF">DB31_0854</name>
</gene>
<name>A0A085WFB8_9BACT</name>
<evidence type="ECO:0000256" key="2">
    <source>
        <dbReference type="SAM" id="MobiDB-lite"/>
    </source>
</evidence>
<dbReference type="AlphaFoldDB" id="A0A085WFB8"/>
<dbReference type="GO" id="GO:0003677">
    <property type="term" value="F:DNA binding"/>
    <property type="evidence" value="ECO:0007669"/>
    <property type="project" value="InterPro"/>
</dbReference>